<evidence type="ECO:0000259" key="1">
    <source>
        <dbReference type="Pfam" id="PF00291"/>
    </source>
</evidence>
<dbReference type="InterPro" id="IPR001926">
    <property type="entry name" value="TrpB-like_PALP"/>
</dbReference>
<feature type="domain" description="Tryptophan synthase beta chain-like PALP" evidence="1">
    <location>
        <begin position="100"/>
        <end position="288"/>
    </location>
</feature>
<accession>A0A8J6E3F1</accession>
<name>A0A8J6E3F1_9EUKA</name>
<keyword evidence="3" id="KW-1185">Reference proteome</keyword>
<gene>
    <name evidence="2" type="ORF">J8273_3107</name>
</gene>
<evidence type="ECO:0000313" key="3">
    <source>
        <dbReference type="Proteomes" id="UP000717585"/>
    </source>
</evidence>
<dbReference type="InterPro" id="IPR050214">
    <property type="entry name" value="Cys_Synth/Cystath_Beta-Synth"/>
</dbReference>
<dbReference type="Gene3D" id="3.40.50.1100">
    <property type="match status" value="2"/>
</dbReference>
<evidence type="ECO:0000313" key="2">
    <source>
        <dbReference type="EMBL" id="KAG9395531.1"/>
    </source>
</evidence>
<dbReference type="SUPFAM" id="SSF53686">
    <property type="entry name" value="Tryptophan synthase beta subunit-like PLP-dependent enzymes"/>
    <property type="match status" value="1"/>
</dbReference>
<organism evidence="2 3">
    <name type="scientific">Carpediemonas membranifera</name>
    <dbReference type="NCBI Taxonomy" id="201153"/>
    <lineage>
        <taxon>Eukaryota</taxon>
        <taxon>Metamonada</taxon>
        <taxon>Carpediemonas-like organisms</taxon>
        <taxon>Carpediemonas</taxon>
    </lineage>
</organism>
<dbReference type="AlphaFoldDB" id="A0A8J6E3F1"/>
<dbReference type="EMBL" id="JAHDYR010000011">
    <property type="protein sequence ID" value="KAG9395531.1"/>
    <property type="molecule type" value="Genomic_DNA"/>
</dbReference>
<protein>
    <submittedName>
        <fullName evidence="2">Pyridoxal-phosphate dependent enzyme</fullName>
    </submittedName>
</protein>
<sequence length="495" mass="55788">MSLDLDNKVVQNNIKLFQKRGILLPTLDQMVDPSKIPQEVREALMKVDIEETNPLNLFRITWKNDGKTGGFRDVPNFVELPSSLTGTKARMVLLAGKYFPTGAHKVGATFCALVDHLTTGRFDPEVQEAMWPSTGNYCRGGAFDSCLLGCKAVALLPEEMSQERFDYLRRLGAEVFGTPGCESNVKEIFDKAKELCGERGENIVNFNQFEQLGNPAWHKFCTGRAVEEVFNSIKHEGDELAGYFSMSGSAGTIGASEHLREVFPHVLVGVGEPEQCPVLTENGFGGHRIEGVGDKHVPWVHNVKNMDFAAQIDDDLTVDVFRMCMEPVGREYLRSKGVEFTDEDIELLGISGFGNLLGAIKMAKYYELTENDVVFTIATDSSRMYMSRLEEYTKAKGPFTRDDAVATYARLMDMRTEGCVEMTYAERKRVHNLKYFTFVEQQGKTVEELNAQWYDRNYWQRELGMADALNVRIAEFNKHILAGKTVAEFLKEHSH</sequence>
<reference evidence="2" key="1">
    <citation type="submission" date="2021-05" db="EMBL/GenBank/DDBJ databases">
        <title>A free-living protist that lacks canonical eukaryotic 1 DNA replication and segregation systems.</title>
        <authorList>
            <person name="Salas-Leiva D.E."/>
            <person name="Tromer E.C."/>
            <person name="Curtis B.A."/>
            <person name="Jerlstrom-Hultqvist J."/>
            <person name="Kolisko M."/>
            <person name="Yi Z."/>
            <person name="Salas-Leiva J.S."/>
            <person name="Gallot-Lavallee L."/>
            <person name="Kops G.J.P.L."/>
            <person name="Archibald J.M."/>
            <person name="Simpson A.G.B."/>
            <person name="Roger A.J."/>
        </authorList>
    </citation>
    <scope>NUCLEOTIDE SEQUENCE</scope>
    <source>
        <strain evidence="2">BICM</strain>
    </source>
</reference>
<dbReference type="Proteomes" id="UP000717585">
    <property type="component" value="Unassembled WGS sequence"/>
</dbReference>
<proteinExistence type="predicted"/>
<dbReference type="PANTHER" id="PTHR10314">
    <property type="entry name" value="CYSTATHIONINE BETA-SYNTHASE"/>
    <property type="match status" value="1"/>
</dbReference>
<comment type="caution">
    <text evidence="2">The sequence shown here is derived from an EMBL/GenBank/DDBJ whole genome shotgun (WGS) entry which is preliminary data.</text>
</comment>
<dbReference type="OrthoDB" id="10259545at2759"/>
<dbReference type="Pfam" id="PF00291">
    <property type="entry name" value="PALP"/>
    <property type="match status" value="1"/>
</dbReference>
<dbReference type="InterPro" id="IPR036052">
    <property type="entry name" value="TrpB-like_PALP_sf"/>
</dbReference>